<reference evidence="5 6" key="1">
    <citation type="journal article" date="2013" name="PLoS Genet.">
        <title>Comparative genome structure, secondary metabolite, and effector coding capacity across Cochliobolus pathogens.</title>
        <authorList>
            <person name="Condon B.J."/>
            <person name="Leng Y."/>
            <person name="Wu D."/>
            <person name="Bushley K.E."/>
            <person name="Ohm R.A."/>
            <person name="Otillar R."/>
            <person name="Martin J."/>
            <person name="Schackwitz W."/>
            <person name="Grimwood J."/>
            <person name="MohdZainudin N."/>
            <person name="Xue C."/>
            <person name="Wang R."/>
            <person name="Manning V.A."/>
            <person name="Dhillon B."/>
            <person name="Tu Z.J."/>
            <person name="Steffenson B.J."/>
            <person name="Salamov A."/>
            <person name="Sun H."/>
            <person name="Lowry S."/>
            <person name="LaButti K."/>
            <person name="Han J."/>
            <person name="Copeland A."/>
            <person name="Lindquist E."/>
            <person name="Barry K."/>
            <person name="Schmutz J."/>
            <person name="Baker S.E."/>
            <person name="Ciuffetti L.M."/>
            <person name="Grigoriev I.V."/>
            <person name="Zhong S."/>
            <person name="Turgeon B.G."/>
        </authorList>
    </citation>
    <scope>NUCLEOTIDE SEQUENCE [LARGE SCALE GENOMIC DNA]</scope>
    <source>
        <strain evidence="5 6">26-R-13</strain>
    </source>
</reference>
<feature type="compositionally biased region" description="Basic and acidic residues" evidence="3">
    <location>
        <begin position="559"/>
        <end position="568"/>
    </location>
</feature>
<feature type="region of interest" description="Disordered" evidence="3">
    <location>
        <begin position="1"/>
        <end position="25"/>
    </location>
</feature>
<feature type="region of interest" description="Disordered" evidence="3">
    <location>
        <begin position="534"/>
        <end position="589"/>
    </location>
</feature>
<comment type="subcellular location">
    <subcellularLocation>
        <location evidence="1">Nucleus</location>
    </subcellularLocation>
</comment>
<feature type="region of interest" description="Disordered" evidence="3">
    <location>
        <begin position="635"/>
        <end position="665"/>
    </location>
</feature>
<dbReference type="Gene3D" id="2.40.50.40">
    <property type="match status" value="1"/>
</dbReference>
<proteinExistence type="predicted"/>
<name>W6Y1U0_COCC2</name>
<evidence type="ECO:0000259" key="4">
    <source>
        <dbReference type="PROSITE" id="PS50013"/>
    </source>
</evidence>
<gene>
    <name evidence="5" type="ORF">COCCADRAFT_36529</name>
</gene>
<accession>W6Y1U0</accession>
<feature type="region of interest" description="Disordered" evidence="3">
    <location>
        <begin position="358"/>
        <end position="416"/>
    </location>
</feature>
<evidence type="ECO:0000256" key="3">
    <source>
        <dbReference type="SAM" id="MobiDB-lite"/>
    </source>
</evidence>
<dbReference type="AlphaFoldDB" id="W6Y1U0"/>
<dbReference type="GO" id="GO:0005634">
    <property type="term" value="C:nucleus"/>
    <property type="evidence" value="ECO:0007669"/>
    <property type="project" value="UniProtKB-SubCell"/>
</dbReference>
<feature type="region of interest" description="Disordered" evidence="3">
    <location>
        <begin position="159"/>
        <end position="328"/>
    </location>
</feature>
<feature type="compositionally biased region" description="Polar residues" evidence="3">
    <location>
        <begin position="284"/>
        <end position="310"/>
    </location>
</feature>
<dbReference type="eggNOG" id="ENOG502STGS">
    <property type="taxonomic scope" value="Eukaryota"/>
</dbReference>
<dbReference type="PANTHER" id="PTHR22812">
    <property type="entry name" value="CHROMOBOX PROTEIN"/>
    <property type="match status" value="1"/>
</dbReference>
<dbReference type="RefSeq" id="XP_007712028.1">
    <property type="nucleotide sequence ID" value="XM_007713838.1"/>
</dbReference>
<dbReference type="OrthoDB" id="1918685at2759"/>
<dbReference type="Proteomes" id="UP000053841">
    <property type="component" value="Unassembled WGS sequence"/>
</dbReference>
<dbReference type="GeneID" id="19148312"/>
<organism evidence="5 6">
    <name type="scientific">Cochliobolus carbonum (strain 26-R-13)</name>
    <name type="common">Maize leaf spot fungus</name>
    <name type="synonym">Bipolaris zeicola</name>
    <dbReference type="NCBI Taxonomy" id="930089"/>
    <lineage>
        <taxon>Eukaryota</taxon>
        <taxon>Fungi</taxon>
        <taxon>Dikarya</taxon>
        <taxon>Ascomycota</taxon>
        <taxon>Pezizomycotina</taxon>
        <taxon>Dothideomycetes</taxon>
        <taxon>Pleosporomycetidae</taxon>
        <taxon>Pleosporales</taxon>
        <taxon>Pleosporineae</taxon>
        <taxon>Pleosporaceae</taxon>
        <taxon>Bipolaris</taxon>
    </lineage>
</organism>
<evidence type="ECO:0000256" key="1">
    <source>
        <dbReference type="ARBA" id="ARBA00004123"/>
    </source>
</evidence>
<keyword evidence="6" id="KW-1185">Reference proteome</keyword>
<dbReference type="PROSITE" id="PS50013">
    <property type="entry name" value="CHROMO_2"/>
    <property type="match status" value="1"/>
</dbReference>
<feature type="domain" description="Chromo" evidence="4">
    <location>
        <begin position="30"/>
        <end position="112"/>
    </location>
</feature>
<evidence type="ECO:0000313" key="6">
    <source>
        <dbReference type="Proteomes" id="UP000053841"/>
    </source>
</evidence>
<evidence type="ECO:0000256" key="2">
    <source>
        <dbReference type="ARBA" id="ARBA00023242"/>
    </source>
</evidence>
<dbReference type="InterPro" id="IPR051219">
    <property type="entry name" value="Heterochromatin_chromo-domain"/>
</dbReference>
<dbReference type="HOGENOM" id="CLU_298782_0_0_1"/>
<feature type="compositionally biased region" description="Polar residues" evidence="3">
    <location>
        <begin position="188"/>
        <end position="197"/>
    </location>
</feature>
<protein>
    <recommendedName>
        <fullName evidence="4">Chromo domain-containing protein</fullName>
    </recommendedName>
</protein>
<sequence length="1035" mass="116340">MSPQPDTDLDADDISITSTVEGEPPDDAVYAVEEILAEKWDIWDDDDPYQPPFRGIKYLTKWDGYPLHDLIGTWEPISAFIIPDDDGNNPSDTPPLLRAWHECKKSMGEPHFHRYCQKNIDDFHAAIEAAETARAARKAKRDKKRQRLALSKKRSALFVSDSEAEDGRAASNQSQEQNFPQAAVGAHSPSSAKQPQTARKLPLAQSDLSSSEADLTDDSTMAELGRISKKTTRSSIGTKGSASDSQSRRNSLQLPCSPTKRTAAPSNKPAAAASVTANEANAPPSKSKQQQANTTSATPMARASNTSITSAERPVNKAKRSGATRVVNQPKVQLRSEWTKGQKAFSTLHFRAVALKRSRAEGTPDPAALEIVNDPSSTVRPKPPVPRDDPYARREVGQSRPRSPECDDAQGGSRSEILTDENIPLAPWEVDKIPQVCPEWRLSNNCTKTAQVCIFLHRNKDPDGRDYPVGHAGGFIPPKYRRPPLTCTHWLYGKTGCFKPADKCLFAHRNTGWVPNENHASDTPTRIDKNIKPICERKGGTPKSVKPLDERTNGAQKPMEPHNERPEIASKPAKPQNERKHGSLKPVKSMDRLAPQDLTCWYWANDICRNTAEKCQFQHYDTGIPARAPHNYAVSSYRPLPDKSEDVAPTDDDLSRPKSPKVADPVELGAPEATCEKVRKRIDSVCDLDFEELFGSNNCERGIKLIDRRAFLVYHSEEHAEELELITRWLLMHHVEVSGVHFSGGWAKFQQEIKSGGSGVIIVHADFEYFTELPGLGDMLHHEIRVWSLGMQEGIEYDAALSLDPPVYRYGPVEIFPVGGFIYITDEVFDKEPQVALKIIELFLAKVEELKQIKGLPNAGGQVETANLLWRLCVRPELMKYLFDYCKKYEDRLDIGDAEMQSRARLYTLLSDTRYIEQDYPSEPLSRIMGKFPILSERRVIADSEPVAYFKTVKRDAAAANLNMMRYYAGLHVDLRRDYRHFFLVHTDPRAGVVQQWRDEMQTIGRVMSARQCVQELEKESRVSMIDFYERFMGE</sequence>
<feature type="compositionally biased region" description="Low complexity" evidence="3">
    <location>
        <begin position="263"/>
        <end position="282"/>
    </location>
</feature>
<feature type="compositionally biased region" description="Polar residues" evidence="3">
    <location>
        <begin position="170"/>
        <end position="180"/>
    </location>
</feature>
<feature type="compositionally biased region" description="Polar residues" evidence="3">
    <location>
        <begin position="233"/>
        <end position="260"/>
    </location>
</feature>
<keyword evidence="2" id="KW-0539">Nucleus</keyword>
<dbReference type="EMBL" id="KI964605">
    <property type="protein sequence ID" value="EUC33682.1"/>
    <property type="molecule type" value="Genomic_DNA"/>
</dbReference>
<evidence type="ECO:0000313" key="5">
    <source>
        <dbReference type="EMBL" id="EUC33682.1"/>
    </source>
</evidence>
<dbReference type="KEGG" id="bze:COCCADRAFT_36529"/>
<dbReference type="InterPro" id="IPR000953">
    <property type="entry name" value="Chromo/chromo_shadow_dom"/>
</dbReference>
<feature type="compositionally biased region" description="Basic and acidic residues" evidence="3">
    <location>
        <begin position="385"/>
        <end position="405"/>
    </location>
</feature>